<comment type="caution">
    <text evidence="2">The sequence shown here is derived from an EMBL/GenBank/DDBJ whole genome shotgun (WGS) entry which is preliminary data.</text>
</comment>
<dbReference type="GO" id="GO:0007166">
    <property type="term" value="P:cell surface receptor signaling pathway"/>
    <property type="evidence" value="ECO:0007669"/>
    <property type="project" value="InterPro"/>
</dbReference>
<name>A0AAD6ZL82_9AGAR</name>
<evidence type="ECO:0000313" key="3">
    <source>
        <dbReference type="Proteomes" id="UP001218218"/>
    </source>
</evidence>
<dbReference type="InterPro" id="IPR036537">
    <property type="entry name" value="Adaptor_Cbl_N_dom_sf"/>
</dbReference>
<dbReference type="Pfam" id="PF22215">
    <property type="entry name" value="MLKL_N"/>
    <property type="match status" value="1"/>
</dbReference>
<evidence type="ECO:0000313" key="2">
    <source>
        <dbReference type="EMBL" id="KAJ7326482.1"/>
    </source>
</evidence>
<accession>A0AAD6ZL82</accession>
<reference evidence="2" key="1">
    <citation type="submission" date="2023-03" db="EMBL/GenBank/DDBJ databases">
        <title>Massive genome expansion in bonnet fungi (Mycena s.s.) driven by repeated elements and novel gene families across ecological guilds.</title>
        <authorList>
            <consortium name="Lawrence Berkeley National Laboratory"/>
            <person name="Harder C.B."/>
            <person name="Miyauchi S."/>
            <person name="Viragh M."/>
            <person name="Kuo A."/>
            <person name="Thoen E."/>
            <person name="Andreopoulos B."/>
            <person name="Lu D."/>
            <person name="Skrede I."/>
            <person name="Drula E."/>
            <person name="Henrissat B."/>
            <person name="Morin E."/>
            <person name="Kohler A."/>
            <person name="Barry K."/>
            <person name="LaButti K."/>
            <person name="Morin E."/>
            <person name="Salamov A."/>
            <person name="Lipzen A."/>
            <person name="Mereny Z."/>
            <person name="Hegedus B."/>
            <person name="Baldrian P."/>
            <person name="Stursova M."/>
            <person name="Weitz H."/>
            <person name="Taylor A."/>
            <person name="Grigoriev I.V."/>
            <person name="Nagy L.G."/>
            <person name="Martin F."/>
            <person name="Kauserud H."/>
        </authorList>
    </citation>
    <scope>NUCLEOTIDE SEQUENCE</scope>
    <source>
        <strain evidence="2">CBHHK002</strain>
    </source>
</reference>
<dbReference type="InterPro" id="IPR059179">
    <property type="entry name" value="MLKL-like_MCAfunc"/>
</dbReference>
<dbReference type="Gene3D" id="1.20.930.20">
    <property type="entry name" value="Adaptor protein Cbl, N-terminal domain"/>
    <property type="match status" value="1"/>
</dbReference>
<dbReference type="EMBL" id="JARIHO010000042">
    <property type="protein sequence ID" value="KAJ7326482.1"/>
    <property type="molecule type" value="Genomic_DNA"/>
</dbReference>
<dbReference type="AlphaFoldDB" id="A0AAD6ZL82"/>
<sequence>MEHVLAGMAVTTFVKDLVELGCKIKDSIDQVDENKEQLSKLRDEVTGTLDGLTRLAQGFNLNTQPSLELLTALDDLKSHLESVHNKCNKASQHPSWFKSWWNRNKIDREIKRLHDLKKDCHEQFALFSTARTEGKVDQIADTTIRIESAGVRLADTTARIEGSTTQFTGVIARIKDSTSRIDQGTAQIMGTTARTEGTVVQIADTTAQITDTTTHQRCHYSNCGYNCSNHGHNYSN</sequence>
<dbReference type="Proteomes" id="UP001218218">
    <property type="component" value="Unassembled WGS sequence"/>
</dbReference>
<protein>
    <recommendedName>
        <fullName evidence="1">Mixed lineage kinase domain-containing protein</fullName>
    </recommendedName>
</protein>
<evidence type="ECO:0000259" key="1">
    <source>
        <dbReference type="Pfam" id="PF22215"/>
    </source>
</evidence>
<dbReference type="CDD" id="cd21037">
    <property type="entry name" value="MLKL_NTD"/>
    <property type="match status" value="1"/>
</dbReference>
<keyword evidence="3" id="KW-1185">Reference proteome</keyword>
<dbReference type="InterPro" id="IPR054000">
    <property type="entry name" value="MLKL_N"/>
</dbReference>
<gene>
    <name evidence="2" type="ORF">DFH08DRAFT_941083</name>
</gene>
<feature type="domain" description="Mixed lineage kinase" evidence="1">
    <location>
        <begin position="15"/>
        <end position="139"/>
    </location>
</feature>
<organism evidence="2 3">
    <name type="scientific">Mycena albidolilacea</name>
    <dbReference type="NCBI Taxonomy" id="1033008"/>
    <lineage>
        <taxon>Eukaryota</taxon>
        <taxon>Fungi</taxon>
        <taxon>Dikarya</taxon>
        <taxon>Basidiomycota</taxon>
        <taxon>Agaricomycotina</taxon>
        <taxon>Agaricomycetes</taxon>
        <taxon>Agaricomycetidae</taxon>
        <taxon>Agaricales</taxon>
        <taxon>Marasmiineae</taxon>
        <taxon>Mycenaceae</taxon>
        <taxon>Mycena</taxon>
    </lineage>
</organism>
<proteinExistence type="predicted"/>